<sequence length="1139" mass="126029">MLSAGGIYAVKKRKKPVQKSPKPPPVDGVKSNPSKRHRDRLNCELDKLTSPLPFNEDVRARLDKLSVLRLSVGYLKAKSFFNASMKKNKAGWLADKPANFRGNGQQNAQPSSPMFPEGDLLLEALNGFILVITAEGYVFYSSSTIQHYLGFRQSDVVHQSVFELIHTDDRPMFHRQLHWALNPPAFQESNPHADTIPENSSLHSNVVTYDPHHLPPENSTFMERNFICRFRCLLDNSSGFLTLNFQGRLRFLHGQNKKAEDGAPIPPQLALFAVATPLQPPSILEVRTKTLIFQTKHKLDFTPLACDTKGKFVLGYTETELCMRGTGYQFIHAADMMYCADNHVKMIKTGESGMTVFRLLTKQSSWVWVQSNARLVYRGGRPDSIICRQRPLTNEEGEEHLRKRIMQLPFNFATGEAVLYETNPLLSGHLDPFQAKGKGVKIKKVSTGTNATDQKNGIDPNSLLGAMMTQSPSVYTSHHESEINLDEVFANDFAVVNVPGDFWKLANNGKNSSEQEELNLDQEDPLSTIMDILSQKNTDENDLCDTLQNLDVDVENMELEQWEETLMKMDNNTSIPDDLNCILTTDFILSCVEDMLTKHSPKANEFPQERLDSTEVNLMGPGQQKPFRFNTQNPVMPGCQNSIASSTQNPMMPGTQNPMMPGTQNPMMPGTQNPMMSGYQNPVVPGPQNLMIPACQTSMMTGPQNPVIPACQTSMMTGPQNPVIPVCQTSMMTGPQNPVIPACQTSMMTGPQNPVIPVGQTSMMTGPQNPVMSGPQNPILPAHQTSMMSGPQNPMVSAAQNPGLSAPQEPIASGPQNTMSFGLQSTSMPKLQNKVQPGIQNSLGSFSQNPLGMSLRNPLAPSPQNPILCSPQKQYRSAPQKTSCTEQATMQQMYIGKMSPLQSLQRDLQQSLLQKPQYLGLNGQLKVQPLNTPQQQVPEWQLQILQNGQQVSTQPYQVQDCLHHQTPQSSCRSTQASQDRVSTAYYLDQNNSDQLPYSCNVAVQQRTTVNQMATGPSPSGSSSCMFASCEYESRAPLVRNRLSFPDRSPIAPLPPYSKIKVSPNHSPLQATCYYENDPVNPIVGSSVVPNGELSIYHSSCQFEPNFSPLPMAENSVCGIPTGQAPWNYNDQVKQGEALN</sequence>
<protein>
    <submittedName>
        <fullName evidence="10">Aryl hydrocarbon receptor 2a</fullName>
    </submittedName>
</protein>
<dbReference type="InterPro" id="IPR036638">
    <property type="entry name" value="HLH_DNA-bd_sf"/>
</dbReference>
<evidence type="ECO:0000256" key="3">
    <source>
        <dbReference type="ARBA" id="ARBA00023015"/>
    </source>
</evidence>
<dbReference type="InterPro" id="IPR001610">
    <property type="entry name" value="PAC"/>
</dbReference>
<evidence type="ECO:0000259" key="8">
    <source>
        <dbReference type="PROSITE" id="PS50112"/>
    </source>
</evidence>
<dbReference type="FunFam" id="3.30.450.20:FF:000035">
    <property type="entry name" value="Aryl hydrocarbon receptor"/>
    <property type="match status" value="1"/>
</dbReference>
<evidence type="ECO:0000256" key="6">
    <source>
        <dbReference type="ARBA" id="ARBA00023242"/>
    </source>
</evidence>
<dbReference type="SMART" id="SM00086">
    <property type="entry name" value="PAC"/>
    <property type="match status" value="1"/>
</dbReference>
<evidence type="ECO:0000256" key="2">
    <source>
        <dbReference type="ARBA" id="ARBA00022737"/>
    </source>
</evidence>
<dbReference type="GO" id="GO:0006805">
    <property type="term" value="P:xenobiotic metabolic process"/>
    <property type="evidence" value="ECO:0007669"/>
    <property type="project" value="InterPro"/>
</dbReference>
<keyword evidence="5" id="KW-0804">Transcription</keyword>
<dbReference type="Pfam" id="PF14598">
    <property type="entry name" value="PAS_11"/>
    <property type="match status" value="1"/>
</dbReference>
<dbReference type="GO" id="GO:0046983">
    <property type="term" value="F:protein dimerization activity"/>
    <property type="evidence" value="ECO:0007669"/>
    <property type="project" value="InterPro"/>
</dbReference>
<dbReference type="GO" id="GO:0000976">
    <property type="term" value="F:transcription cis-regulatory region binding"/>
    <property type="evidence" value="ECO:0007669"/>
    <property type="project" value="TreeGrafter"/>
</dbReference>
<dbReference type="GO" id="GO:0034751">
    <property type="term" value="C:aryl hydrocarbon receptor complex"/>
    <property type="evidence" value="ECO:0007669"/>
    <property type="project" value="TreeGrafter"/>
</dbReference>
<dbReference type="FunFam" id="3.30.450.20:FF:000019">
    <property type="entry name" value="Aryl hydrocarbon receptor 1"/>
    <property type="match status" value="1"/>
</dbReference>
<comment type="subcellular location">
    <subcellularLocation>
        <location evidence="1">Nucleus</location>
    </subcellularLocation>
</comment>
<evidence type="ECO:0000259" key="9">
    <source>
        <dbReference type="PROSITE" id="PS50888"/>
    </source>
</evidence>
<evidence type="ECO:0000256" key="7">
    <source>
        <dbReference type="SAM" id="MobiDB-lite"/>
    </source>
</evidence>
<keyword evidence="10" id="KW-0675">Receptor</keyword>
<keyword evidence="2" id="KW-0677">Repeat</keyword>
<dbReference type="PANTHER" id="PTHR10649:SF17">
    <property type="entry name" value="ARYL HYDROCARBON RECEPTOR 2"/>
    <property type="match status" value="1"/>
</dbReference>
<keyword evidence="6" id="KW-0539">Nucleus</keyword>
<keyword evidence="4" id="KW-0238">DNA-binding</keyword>
<dbReference type="GO" id="GO:0004879">
    <property type="term" value="F:nuclear receptor activity"/>
    <property type="evidence" value="ECO:0007669"/>
    <property type="project" value="TreeGrafter"/>
</dbReference>
<dbReference type="EMBL" id="JN857973">
    <property type="protein sequence ID" value="AFR24093.1"/>
    <property type="molecule type" value="mRNA"/>
</dbReference>
<feature type="region of interest" description="Disordered" evidence="7">
    <location>
        <begin position="1"/>
        <end position="39"/>
    </location>
</feature>
<keyword evidence="3" id="KW-0805">Transcription regulation</keyword>
<dbReference type="AlphaFoldDB" id="K4HJG0"/>
<evidence type="ECO:0000256" key="5">
    <source>
        <dbReference type="ARBA" id="ARBA00023163"/>
    </source>
</evidence>
<evidence type="ECO:0000313" key="10">
    <source>
        <dbReference type="EMBL" id="AFR24093.1"/>
    </source>
</evidence>
<evidence type="ECO:0000256" key="4">
    <source>
        <dbReference type="ARBA" id="ARBA00023125"/>
    </source>
</evidence>
<feature type="domain" description="PAS" evidence="8">
    <location>
        <begin position="121"/>
        <end position="184"/>
    </location>
</feature>
<dbReference type="SMART" id="SM00091">
    <property type="entry name" value="PAS"/>
    <property type="match status" value="2"/>
</dbReference>
<dbReference type="CDD" id="cd00130">
    <property type="entry name" value="PAS"/>
    <property type="match status" value="2"/>
</dbReference>
<dbReference type="Pfam" id="PF00989">
    <property type="entry name" value="PAS"/>
    <property type="match status" value="1"/>
</dbReference>
<accession>K4HJG0</accession>
<gene>
    <name evidence="10" type="primary">AHR2a</name>
</gene>
<dbReference type="InterPro" id="IPR035965">
    <property type="entry name" value="PAS-like_dom_sf"/>
</dbReference>
<organism evidence="10">
    <name type="scientific">Squalus acanthias</name>
    <name type="common">Spiny dogfish</name>
    <dbReference type="NCBI Taxonomy" id="7797"/>
    <lineage>
        <taxon>Eukaryota</taxon>
        <taxon>Metazoa</taxon>
        <taxon>Chordata</taxon>
        <taxon>Craniata</taxon>
        <taxon>Vertebrata</taxon>
        <taxon>Chondrichthyes</taxon>
        <taxon>Elasmobranchii</taxon>
        <taxon>Squalomorphii</taxon>
        <taxon>Squaliformes</taxon>
        <taxon>Squalidae</taxon>
        <taxon>Squalus</taxon>
    </lineage>
</organism>
<reference evidence="10" key="1">
    <citation type="submission" date="2011-10" db="EMBL/GenBank/DDBJ databases">
        <title>Function of shark AHR paralogs.</title>
        <authorList>
            <person name="Merson R."/>
            <person name="Hersey S.P."/>
            <person name="Hahn M.E."/>
        </authorList>
    </citation>
    <scope>NUCLEOTIDE SEQUENCE</scope>
</reference>
<proteinExistence type="evidence at transcript level"/>
<dbReference type="PROSITE" id="PS50112">
    <property type="entry name" value="PAS"/>
    <property type="match status" value="1"/>
</dbReference>
<dbReference type="Gene3D" id="4.10.280.10">
    <property type="entry name" value="Helix-loop-helix DNA-binding domain"/>
    <property type="match status" value="1"/>
</dbReference>
<dbReference type="InterPro" id="IPR039091">
    <property type="entry name" value="AHR/AHRR"/>
</dbReference>
<dbReference type="GO" id="GO:0005634">
    <property type="term" value="C:nucleus"/>
    <property type="evidence" value="ECO:0007669"/>
    <property type="project" value="UniProtKB-SubCell"/>
</dbReference>
<dbReference type="PROSITE" id="PS50888">
    <property type="entry name" value="BHLH"/>
    <property type="match status" value="1"/>
</dbReference>
<name>K4HJG0_SQUAC</name>
<evidence type="ECO:0000256" key="1">
    <source>
        <dbReference type="ARBA" id="ARBA00004123"/>
    </source>
</evidence>
<dbReference type="SUPFAM" id="SSF55785">
    <property type="entry name" value="PYP-like sensor domain (PAS domain)"/>
    <property type="match status" value="2"/>
</dbReference>
<dbReference type="Gene3D" id="3.30.450.20">
    <property type="entry name" value="PAS domain"/>
    <property type="match status" value="2"/>
</dbReference>
<dbReference type="InterPro" id="IPR000014">
    <property type="entry name" value="PAS"/>
</dbReference>
<dbReference type="InterPro" id="IPR011598">
    <property type="entry name" value="bHLH_dom"/>
</dbReference>
<dbReference type="PANTHER" id="PTHR10649">
    <property type="entry name" value="ARYL HYDROCARBON RECEPTOR"/>
    <property type="match status" value="1"/>
</dbReference>
<dbReference type="InterPro" id="IPR013767">
    <property type="entry name" value="PAS_fold"/>
</dbReference>
<dbReference type="CDD" id="cd19696">
    <property type="entry name" value="bHLH-PAS_AhR_like"/>
    <property type="match status" value="1"/>
</dbReference>
<feature type="domain" description="BHLH" evidence="9">
    <location>
        <begin position="25"/>
        <end position="78"/>
    </location>
</feature>